<dbReference type="InterPro" id="IPR006429">
    <property type="entry name" value="Phage_lambda_portal"/>
</dbReference>
<dbReference type="Pfam" id="PF05136">
    <property type="entry name" value="Phage_portal_2"/>
    <property type="match status" value="1"/>
</dbReference>
<dbReference type="AlphaFoldDB" id="A0A8T9IPM9"/>
<name>A0A8T9IPM9_SALET</name>
<proteinExistence type="predicted"/>
<dbReference type="GO" id="GO:0019068">
    <property type="term" value="P:virion assembly"/>
    <property type="evidence" value="ECO:0007669"/>
    <property type="project" value="InterPro"/>
</dbReference>
<dbReference type="GO" id="GO:0005198">
    <property type="term" value="F:structural molecule activity"/>
    <property type="evidence" value="ECO:0007669"/>
    <property type="project" value="InterPro"/>
</dbReference>
<feature type="compositionally biased region" description="Polar residues" evidence="1">
    <location>
        <begin position="485"/>
        <end position="494"/>
    </location>
</feature>
<dbReference type="EMBL" id="CP093445">
    <property type="protein sequence ID" value="UNO35796.1"/>
    <property type="molecule type" value="Genomic_DNA"/>
</dbReference>
<protein>
    <submittedName>
        <fullName evidence="2">Phage portal protein</fullName>
    </submittedName>
</protein>
<evidence type="ECO:0000313" key="2">
    <source>
        <dbReference type="EMBL" id="UNO35796.1"/>
    </source>
</evidence>
<sequence>MGIFDKLSAAIAPVTALKRARARVQLDAIRAYEAAKPSRTRATKRETRSADNAVFAAGVSLREQARWLDENHDLAIGVLDKLEERIVGPHGIQIEPQPLTLTGDVHEDFAALLASRFSKWAENPDVTGMFTLSEAERVLLRSALRDGEVFIQLLRGAVPDLKYETPEQFALELLEADFVPMWPSGADGSNRIIQGVTVNRWGRPVGYCVYKNHPGAGFSTDTRQVPAENMLHLAVRKRLHQVRGVSLFHGVMSRLGDLKSYEDAERVAARVSAMLGFYIKRGDASVYGDEADWTSPDQSYRDFEMAPGMIYDRLAPGEELQMLSSDRPNPNLMDFRNGQLRALAAGTRTGYSSISRDYNGSYSAQRQELIEAGDGYAVMQNWFVSRVVRPVYREWLKMFLLSGVEVPADVAPESLFDAVYMGPVLPWIDPQKESEAWKAQIRGGAATEAEWVRARGRSPLAIKRQRQREIKFNKNAGLVFDTDPANDNGSQNNDGKNERGAASQRPGENWGG</sequence>
<dbReference type="RefSeq" id="WP_242105994.1">
    <property type="nucleotide sequence ID" value="NZ_CP093445.1"/>
</dbReference>
<feature type="region of interest" description="Disordered" evidence="1">
    <location>
        <begin position="475"/>
        <end position="512"/>
    </location>
</feature>
<gene>
    <name evidence="2" type="ORF">MOV10_09570</name>
</gene>
<accession>A0A8T9IPM9</accession>
<reference evidence="2" key="1">
    <citation type="submission" date="2022-03" db="EMBL/GenBank/DDBJ databases">
        <title>Genome Sequence of a New Salmonella enterica Strain (Salmonella Abeokuta) isolated from Poultry Feed in Nigeria.</title>
        <authorList>
            <person name="Fagbamila I."/>
            <person name="Barco L."/>
            <person name="Monorella C."/>
            <person name="Beld M.V.D."/>
            <person name="Mooijman K."/>
            <person name="Hernandez-Segura A."/>
            <person name="Orsini M."/>
            <person name="Ajayi O."/>
            <person name="Ngulukun S."/>
            <person name="Jambalang A.-R."/>
            <person name="Sati N."/>
            <person name="Emmennaa P."/>
            <person name="Ankeli P."/>
            <person name="Muhammad M."/>
        </authorList>
    </citation>
    <scope>NUCLEOTIDE SEQUENCE</scope>
    <source>
        <strain evidence="2">OG19FER4</strain>
    </source>
</reference>
<organism evidence="2">
    <name type="scientific">Salmonella enterica subsp. enterica serovar Abeokuta</name>
    <dbReference type="NCBI Taxonomy" id="2926665"/>
    <lineage>
        <taxon>Bacteria</taxon>
        <taxon>Pseudomonadati</taxon>
        <taxon>Pseudomonadota</taxon>
        <taxon>Gammaproteobacteria</taxon>
        <taxon>Enterobacterales</taxon>
        <taxon>Enterobacteriaceae</taxon>
        <taxon>Salmonella</taxon>
    </lineage>
</organism>
<evidence type="ECO:0000256" key="1">
    <source>
        <dbReference type="SAM" id="MobiDB-lite"/>
    </source>
</evidence>
<dbReference type="NCBIfam" id="TIGR01539">
    <property type="entry name" value="portal_lambda"/>
    <property type="match status" value="1"/>
</dbReference>